<organism evidence="2 3">
    <name type="scientific">Streptomyces scabiei (strain 87.22)</name>
    <dbReference type="NCBI Taxonomy" id="680198"/>
    <lineage>
        <taxon>Bacteria</taxon>
        <taxon>Bacillati</taxon>
        <taxon>Actinomycetota</taxon>
        <taxon>Actinomycetes</taxon>
        <taxon>Kitasatosporales</taxon>
        <taxon>Streptomycetaceae</taxon>
        <taxon>Streptomyces</taxon>
    </lineage>
</organism>
<accession>C9ZB33</accession>
<dbReference type="AlphaFoldDB" id="C9ZB33"/>
<keyword evidence="3" id="KW-1185">Reference proteome</keyword>
<dbReference type="HOGENOM" id="CLU_1854165_0_0_11"/>
<evidence type="ECO:0008006" key="4">
    <source>
        <dbReference type="Google" id="ProtNLM"/>
    </source>
</evidence>
<proteinExistence type="predicted"/>
<reference evidence="2 3" key="1">
    <citation type="journal article" date="2010" name="Mol. Plant Microbe Interact.">
        <title>Streptomyces scabies 87-22 contains a coronafacic acid-like biosynthetic cluster that contributes to plant-microbe interactions.</title>
        <authorList>
            <person name="Bignell D.R."/>
            <person name="Seipke R.F."/>
            <person name="Huguet-Tapia J.C."/>
            <person name="Chambers A.H."/>
            <person name="Parry R.J."/>
            <person name="Loria R."/>
        </authorList>
    </citation>
    <scope>NUCLEOTIDE SEQUENCE [LARGE SCALE GENOMIC DNA]</scope>
    <source>
        <strain evidence="2 3">87.22</strain>
    </source>
</reference>
<gene>
    <name evidence="2" type="ordered locus">SCAB_77571</name>
</gene>
<dbReference type="KEGG" id="scb:SCAB_77571"/>
<dbReference type="STRING" id="680198.SCAB_77571"/>
<sequence>MLSANLTADRDAWVRLLAVRDHADLVDAEPGTRRFRLCRLRARIAKHARRLLRIEATWPWANAFTTCGRRLSELPAVTRPSVLSRRRPERGRPAPPRARGARRSRSVTRRPTPDCRGHCERTAESLSARTSLPDRGKG</sequence>
<evidence type="ECO:0000256" key="1">
    <source>
        <dbReference type="SAM" id="MobiDB-lite"/>
    </source>
</evidence>
<protein>
    <recommendedName>
        <fullName evidence="4">Transposase DDE domain-containing protein</fullName>
    </recommendedName>
</protein>
<dbReference type="Proteomes" id="UP000001444">
    <property type="component" value="Chromosome"/>
</dbReference>
<evidence type="ECO:0000313" key="3">
    <source>
        <dbReference type="Proteomes" id="UP000001444"/>
    </source>
</evidence>
<name>C9ZB33_STRSW</name>
<feature type="region of interest" description="Disordered" evidence="1">
    <location>
        <begin position="78"/>
        <end position="138"/>
    </location>
</feature>
<dbReference type="EMBL" id="FN554889">
    <property type="protein sequence ID" value="CBG74724.1"/>
    <property type="molecule type" value="Genomic_DNA"/>
</dbReference>
<feature type="compositionally biased region" description="Basic residues" evidence="1">
    <location>
        <begin position="99"/>
        <end position="108"/>
    </location>
</feature>
<feature type="compositionally biased region" description="Basic and acidic residues" evidence="1">
    <location>
        <begin position="111"/>
        <end position="123"/>
    </location>
</feature>
<evidence type="ECO:0000313" key="2">
    <source>
        <dbReference type="EMBL" id="CBG74724.1"/>
    </source>
</evidence>